<feature type="compositionally biased region" description="Low complexity" evidence="1">
    <location>
        <begin position="1"/>
        <end position="14"/>
    </location>
</feature>
<gene>
    <name evidence="2" type="ORF">AMON00008_LOCUS49966</name>
</gene>
<proteinExistence type="predicted"/>
<sequence>MAGTSCSPSSRSSPPKQPLGFFLQSSSSSEYLRQGSSVLRTCRKQSTHTDCSGRRPVPPWGLETTPPSPGKEAGRSALQGGRPRCVGCCANTRRVGAVPPLASPSAAVAPALAGP</sequence>
<evidence type="ECO:0000256" key="1">
    <source>
        <dbReference type="SAM" id="MobiDB-lite"/>
    </source>
</evidence>
<dbReference type="AlphaFoldDB" id="A0A7S4SGQ7"/>
<reference evidence="2" key="1">
    <citation type="submission" date="2021-01" db="EMBL/GenBank/DDBJ databases">
        <authorList>
            <person name="Corre E."/>
            <person name="Pelletier E."/>
            <person name="Niang G."/>
            <person name="Scheremetjew M."/>
            <person name="Finn R."/>
            <person name="Kale V."/>
            <person name="Holt S."/>
            <person name="Cochrane G."/>
            <person name="Meng A."/>
            <person name="Brown T."/>
            <person name="Cohen L."/>
        </authorList>
    </citation>
    <scope>NUCLEOTIDE SEQUENCE</scope>
    <source>
        <strain evidence="2">CCMP3105</strain>
    </source>
</reference>
<organism evidence="2">
    <name type="scientific">Alexandrium monilatum</name>
    <dbReference type="NCBI Taxonomy" id="311494"/>
    <lineage>
        <taxon>Eukaryota</taxon>
        <taxon>Sar</taxon>
        <taxon>Alveolata</taxon>
        <taxon>Dinophyceae</taxon>
        <taxon>Gonyaulacales</taxon>
        <taxon>Pyrocystaceae</taxon>
        <taxon>Alexandrium</taxon>
    </lineage>
</organism>
<dbReference type="EMBL" id="HBNR01070554">
    <property type="protein sequence ID" value="CAE4645124.1"/>
    <property type="molecule type" value="Transcribed_RNA"/>
</dbReference>
<protein>
    <submittedName>
        <fullName evidence="2">Uncharacterized protein</fullName>
    </submittedName>
</protein>
<evidence type="ECO:0000313" key="2">
    <source>
        <dbReference type="EMBL" id="CAE4645124.1"/>
    </source>
</evidence>
<name>A0A7S4SGQ7_9DINO</name>
<feature type="region of interest" description="Disordered" evidence="1">
    <location>
        <begin position="1"/>
        <end position="22"/>
    </location>
</feature>
<accession>A0A7S4SGQ7</accession>
<feature type="region of interest" description="Disordered" evidence="1">
    <location>
        <begin position="43"/>
        <end position="80"/>
    </location>
</feature>